<dbReference type="InterPro" id="IPR050471">
    <property type="entry name" value="AB_hydrolase"/>
</dbReference>
<feature type="domain" description="AB hydrolase-1" evidence="1">
    <location>
        <begin position="60"/>
        <end position="293"/>
    </location>
</feature>
<name>A0ABT3TKD8_9GAMM</name>
<evidence type="ECO:0000313" key="2">
    <source>
        <dbReference type="EMBL" id="MCX2982246.1"/>
    </source>
</evidence>
<comment type="caution">
    <text evidence="2">The sequence shown here is derived from an EMBL/GenBank/DDBJ whole genome shotgun (WGS) entry which is preliminary data.</text>
</comment>
<dbReference type="EMBL" id="SHNN01000003">
    <property type="protein sequence ID" value="MCX2982246.1"/>
    <property type="molecule type" value="Genomic_DNA"/>
</dbReference>
<protein>
    <submittedName>
        <fullName evidence="2">Alpha/beta hydrolase</fullName>
    </submittedName>
</protein>
<evidence type="ECO:0000259" key="1">
    <source>
        <dbReference type="Pfam" id="PF00561"/>
    </source>
</evidence>
<dbReference type="PANTHER" id="PTHR43433:SF1">
    <property type="entry name" value="BLL5160 PROTEIN"/>
    <property type="match status" value="1"/>
</dbReference>
<evidence type="ECO:0000313" key="3">
    <source>
        <dbReference type="Proteomes" id="UP001143362"/>
    </source>
</evidence>
<dbReference type="InterPro" id="IPR000073">
    <property type="entry name" value="AB_hydrolase_1"/>
</dbReference>
<sequence>MLNKIILGLLLVSGIGALGTWWAYADFSGERREGLVAGSQVIDTRVGPVEYHFEGDSDSVLLFIHGTPGGYDALGFPGVPGLSTLTPSRPGYLRTPLASGRSPEEQADAYAALLDALDIDYAVVVGLSGGGPSALAFAGLYPDRVVALVMLETVVDSITLDPLSAWLSSDLGVWLTLSTARNLLGEQDLVRMMLPDPDNQQRVLVSPQATRELFDMMWAMWPPSQRSAGFENDLQQFTALDLPLDDVRAPTLIVHGTADASVPYYHAQLLARILPRARLHTIKGADHFMPLTHRGEVTETIVRFLNELAVTQQ</sequence>
<dbReference type="RefSeq" id="WP_279246271.1">
    <property type="nucleotide sequence ID" value="NZ_SHNN01000003.1"/>
</dbReference>
<dbReference type="Gene3D" id="3.40.50.1820">
    <property type="entry name" value="alpha/beta hydrolase"/>
    <property type="match status" value="1"/>
</dbReference>
<dbReference type="InterPro" id="IPR029058">
    <property type="entry name" value="AB_hydrolase_fold"/>
</dbReference>
<keyword evidence="3" id="KW-1185">Reference proteome</keyword>
<dbReference type="PRINTS" id="PR00111">
    <property type="entry name" value="ABHYDROLASE"/>
</dbReference>
<dbReference type="Proteomes" id="UP001143362">
    <property type="component" value="Unassembled WGS sequence"/>
</dbReference>
<dbReference type="SUPFAM" id="SSF53474">
    <property type="entry name" value="alpha/beta-Hydrolases"/>
    <property type="match status" value="1"/>
</dbReference>
<dbReference type="GO" id="GO:0016787">
    <property type="term" value="F:hydrolase activity"/>
    <property type="evidence" value="ECO:0007669"/>
    <property type="project" value="UniProtKB-KW"/>
</dbReference>
<keyword evidence="2" id="KW-0378">Hydrolase</keyword>
<dbReference type="PANTHER" id="PTHR43433">
    <property type="entry name" value="HYDROLASE, ALPHA/BETA FOLD FAMILY PROTEIN"/>
    <property type="match status" value="1"/>
</dbReference>
<organism evidence="2 3">
    <name type="scientific">Candidatus Litorirhabdus singularis</name>
    <dbReference type="NCBI Taxonomy" id="2518993"/>
    <lineage>
        <taxon>Bacteria</taxon>
        <taxon>Pseudomonadati</taxon>
        <taxon>Pseudomonadota</taxon>
        <taxon>Gammaproteobacteria</taxon>
        <taxon>Cellvibrionales</taxon>
        <taxon>Halieaceae</taxon>
        <taxon>Candidatus Litorirhabdus</taxon>
    </lineage>
</organism>
<dbReference type="Pfam" id="PF00561">
    <property type="entry name" value="Abhydrolase_1"/>
    <property type="match status" value="1"/>
</dbReference>
<proteinExistence type="predicted"/>
<reference evidence="2" key="1">
    <citation type="submission" date="2019-02" db="EMBL/GenBank/DDBJ databases">
        <authorList>
            <person name="Li S.-H."/>
        </authorList>
    </citation>
    <scope>NUCLEOTIDE SEQUENCE</scope>
    <source>
        <strain evidence="2">IMCC14734</strain>
    </source>
</reference>
<accession>A0ABT3TKD8</accession>
<gene>
    <name evidence="2" type="ORF">EYC98_15395</name>
</gene>